<reference evidence="2" key="1">
    <citation type="submission" date="2014-12" db="EMBL/GenBank/DDBJ databases">
        <title>Genome Sequence of Valsa Canker Pathogens Uncovers a Specific Adaption of Colonization on Woody Bark.</title>
        <authorList>
            <person name="Yin Z."/>
            <person name="Liu H."/>
            <person name="Gao X."/>
            <person name="Li Z."/>
            <person name="Song N."/>
            <person name="Ke X."/>
            <person name="Dai Q."/>
            <person name="Wu Y."/>
            <person name="Sun Y."/>
            <person name="Xu J.-R."/>
            <person name="Kang Z.K."/>
            <person name="Wang L."/>
            <person name="Huang L."/>
        </authorList>
    </citation>
    <scope>NUCLEOTIDE SEQUENCE [LARGE SCALE GENOMIC DNA]</scope>
    <source>
        <strain evidence="2">03-8</strain>
    </source>
</reference>
<evidence type="ECO:0000313" key="3">
    <source>
        <dbReference type="Proteomes" id="UP000078559"/>
    </source>
</evidence>
<dbReference type="AlphaFoldDB" id="A0A194W959"/>
<protein>
    <submittedName>
        <fullName evidence="2">Uncharacterized protein</fullName>
    </submittedName>
</protein>
<evidence type="ECO:0000313" key="2">
    <source>
        <dbReference type="EMBL" id="KUI73009.1"/>
    </source>
</evidence>
<accession>A0A194W959</accession>
<dbReference type="EMBL" id="CM003106">
    <property type="protein sequence ID" value="KUI73009.1"/>
    <property type="molecule type" value="Genomic_DNA"/>
</dbReference>
<sequence>MSYMRSTTDHAVDGSRHARDPAAFSGTPALEPGEAGSAPCPDVAVSLDRRCRAQITQQETDDT</sequence>
<feature type="compositionally biased region" description="Basic and acidic residues" evidence="1">
    <location>
        <begin position="7"/>
        <end position="20"/>
    </location>
</feature>
<gene>
    <name evidence="2" type="ORF">VM1G_11845</name>
</gene>
<feature type="region of interest" description="Disordered" evidence="1">
    <location>
        <begin position="1"/>
        <end position="41"/>
    </location>
</feature>
<organism evidence="2 3">
    <name type="scientific">Cytospora mali</name>
    <name type="common">Apple Valsa canker fungus</name>
    <name type="synonym">Valsa mali</name>
    <dbReference type="NCBI Taxonomy" id="578113"/>
    <lineage>
        <taxon>Eukaryota</taxon>
        <taxon>Fungi</taxon>
        <taxon>Dikarya</taxon>
        <taxon>Ascomycota</taxon>
        <taxon>Pezizomycotina</taxon>
        <taxon>Sordariomycetes</taxon>
        <taxon>Sordariomycetidae</taxon>
        <taxon>Diaporthales</taxon>
        <taxon>Cytosporaceae</taxon>
        <taxon>Cytospora</taxon>
    </lineage>
</organism>
<dbReference type="Proteomes" id="UP000078559">
    <property type="component" value="Chromosome 9"/>
</dbReference>
<keyword evidence="3" id="KW-1185">Reference proteome</keyword>
<evidence type="ECO:0000256" key="1">
    <source>
        <dbReference type="SAM" id="MobiDB-lite"/>
    </source>
</evidence>
<proteinExistence type="predicted"/>
<name>A0A194W959_CYTMA</name>